<feature type="active site" description="Proton donor" evidence="2">
    <location>
        <position position="9"/>
    </location>
</feature>
<dbReference type="SFLD" id="SFLDG01126">
    <property type="entry name" value="C1.2:_Nucleotidase_Like"/>
    <property type="match status" value="1"/>
</dbReference>
<dbReference type="GO" id="GO:0009223">
    <property type="term" value="P:pyrimidine deoxyribonucleotide catabolic process"/>
    <property type="evidence" value="ECO:0007669"/>
    <property type="project" value="TreeGrafter"/>
</dbReference>
<dbReference type="RefSeq" id="WP_016178550.1">
    <property type="nucleotide sequence ID" value="NZ_CAKOCJ010000080.1"/>
</dbReference>
<dbReference type="SFLD" id="SFLDS00003">
    <property type="entry name" value="Haloacid_Dehalogenase"/>
    <property type="match status" value="1"/>
</dbReference>
<sequence>MVRIAIDMDEVIADFTAKLLQLYNEKYGASYTKSDLAGINLRDIRPEHTENIREMILDADYFSDLPVIEGAKEALEKLSEKHELFITTAAMDFPTSFNAKYGWLRVNFPFIPDTHYVFCGDKSIISADYLIDDHSRHLKTFKGQGILFAAHHNADESYELKMDSWEEIYNYFESKY</sequence>
<dbReference type="AlphaFoldDB" id="A0A2N8PSF0"/>
<comment type="similarity">
    <text evidence="1">Belongs to the 5'(3')-deoxyribonucleotidase family.</text>
</comment>
<evidence type="ECO:0000313" key="6">
    <source>
        <dbReference type="Proteomes" id="UP000288388"/>
    </source>
</evidence>
<feature type="active site" description="Nucleophile" evidence="2">
    <location>
        <position position="7"/>
    </location>
</feature>
<dbReference type="InterPro" id="IPR036412">
    <property type="entry name" value="HAD-like_sf"/>
</dbReference>
<dbReference type="Pfam" id="PF06941">
    <property type="entry name" value="NT5C"/>
    <property type="match status" value="1"/>
</dbReference>
<gene>
    <name evidence="5" type="ORF">EK398_21875</name>
    <name evidence="3" type="ORF">P7D43_16400</name>
    <name evidence="4" type="ORF">P7D79_22870</name>
</gene>
<accession>A0A2N8PSF0</accession>
<evidence type="ECO:0000313" key="5">
    <source>
        <dbReference type="EMBL" id="RVU93100.1"/>
    </source>
</evidence>
<organism evidence="5 6">
    <name type="scientific">Enterococcus avium</name>
    <name type="common">Streptococcus avium</name>
    <dbReference type="NCBI Taxonomy" id="33945"/>
    <lineage>
        <taxon>Bacteria</taxon>
        <taxon>Bacillati</taxon>
        <taxon>Bacillota</taxon>
        <taxon>Bacilli</taxon>
        <taxon>Lactobacillales</taxon>
        <taxon>Enterococcaceae</taxon>
        <taxon>Enterococcus</taxon>
    </lineage>
</organism>
<dbReference type="Proteomes" id="UP001260773">
    <property type="component" value="Unassembled WGS sequence"/>
</dbReference>
<evidence type="ECO:0000256" key="1">
    <source>
        <dbReference type="ARBA" id="ARBA00009589"/>
    </source>
</evidence>
<evidence type="ECO:0000313" key="4">
    <source>
        <dbReference type="EMBL" id="MDT2517067.1"/>
    </source>
</evidence>
<dbReference type="PANTHER" id="PTHR16504">
    <property type="entry name" value="5'(3')-DEOXYRIBONUCLEOTIDASE"/>
    <property type="match status" value="1"/>
</dbReference>
<evidence type="ECO:0000256" key="2">
    <source>
        <dbReference type="PIRSR" id="PIRSR610708-1"/>
    </source>
</evidence>
<evidence type="ECO:0000313" key="3">
    <source>
        <dbReference type="EMBL" id="MDT2403948.1"/>
    </source>
</evidence>
<evidence type="ECO:0000313" key="7">
    <source>
        <dbReference type="Proteomes" id="UP001264335"/>
    </source>
</evidence>
<dbReference type="SUPFAM" id="SSF56784">
    <property type="entry name" value="HAD-like"/>
    <property type="match status" value="1"/>
</dbReference>
<dbReference type="InterPro" id="IPR023214">
    <property type="entry name" value="HAD_sf"/>
</dbReference>
<comment type="caution">
    <text evidence="5">The sequence shown here is derived from an EMBL/GenBank/DDBJ whole genome shotgun (WGS) entry which is preliminary data.</text>
</comment>
<dbReference type="EMBL" id="JARPWY010000156">
    <property type="protein sequence ID" value="MDT2517067.1"/>
    <property type="molecule type" value="Genomic_DNA"/>
</dbReference>
<dbReference type="SFLD" id="SFLDG01146">
    <property type="entry name" value="C1.2.2"/>
    <property type="match status" value="1"/>
</dbReference>
<reference evidence="3 7" key="2">
    <citation type="submission" date="2023-03" db="EMBL/GenBank/DDBJ databases">
        <authorList>
            <person name="Shen W."/>
            <person name="Cai J."/>
        </authorList>
    </citation>
    <scope>NUCLEOTIDE SEQUENCE [LARGE SCALE GENOMIC DNA]</scope>
    <source>
        <strain evidence="3">P33-2</strain>
        <strain evidence="4 7">Y2</strain>
    </source>
</reference>
<proteinExistence type="inferred from homology"/>
<reference evidence="5 6" key="1">
    <citation type="submission" date="2018-12" db="EMBL/GenBank/DDBJ databases">
        <title>A novel vanA-carrying plasmid in a clinical isolate of Enterococcus avium.</title>
        <authorList>
            <person name="Bernasconi O.J."/>
            <person name="Luzzaro F."/>
            <person name="Endimiani A."/>
        </authorList>
    </citation>
    <scope>NUCLEOTIDE SEQUENCE [LARGE SCALE GENOMIC DNA]</scope>
    <source>
        <strain evidence="5 6">LC0559/18</strain>
    </source>
</reference>
<name>A0A2N8PSF0_ENTAV</name>
<dbReference type="Proteomes" id="UP001264335">
    <property type="component" value="Unassembled WGS sequence"/>
</dbReference>
<dbReference type="PANTHER" id="PTHR16504:SF4">
    <property type="entry name" value="5'(3')-DEOXYRIBONUCLEOTIDASE"/>
    <property type="match status" value="1"/>
</dbReference>
<dbReference type="EMBL" id="RYZS01000002">
    <property type="protein sequence ID" value="RVU93100.1"/>
    <property type="molecule type" value="Genomic_DNA"/>
</dbReference>
<dbReference type="Gene3D" id="1.10.40.40">
    <property type="entry name" value="Deoxyribonucleotidase, domain 2"/>
    <property type="match status" value="1"/>
</dbReference>
<dbReference type="EMBL" id="JARPWH010000072">
    <property type="protein sequence ID" value="MDT2403948.1"/>
    <property type="molecule type" value="Genomic_DNA"/>
</dbReference>
<dbReference type="Proteomes" id="UP000288388">
    <property type="component" value="Unassembled WGS sequence"/>
</dbReference>
<dbReference type="InterPro" id="IPR010708">
    <property type="entry name" value="5'(3')-deoxyribonucleotidase"/>
</dbReference>
<protein>
    <submittedName>
        <fullName evidence="5">5'-3'-deoxyribonucleotidase</fullName>
    </submittedName>
</protein>
<dbReference type="Gene3D" id="3.40.50.1000">
    <property type="entry name" value="HAD superfamily/HAD-like"/>
    <property type="match status" value="1"/>
</dbReference>
<dbReference type="GO" id="GO:0008253">
    <property type="term" value="F:5'-nucleotidase activity"/>
    <property type="evidence" value="ECO:0007669"/>
    <property type="project" value="InterPro"/>
</dbReference>